<dbReference type="InterPro" id="IPR016024">
    <property type="entry name" value="ARM-type_fold"/>
</dbReference>
<evidence type="ECO:0000259" key="3">
    <source>
        <dbReference type="Pfam" id="PF23440"/>
    </source>
</evidence>
<sequence length="1251" mass="140780">MAASKSTSEDCMSVKSQIKDLLAHMDPMIYLAGTADNSSEMLACLADMDPSFHKLELVRSLRKEMRDKLDQAIETHAVDYLEQHKGKMRADNPVDMLVEHIRTEDSFMNFVAGMQGSIRDTVQEIIDCFDDEIVTGMFSSEEDEATLNASPNDSNESSLNSSLNQSGLLFLHPAQYNNIAKSLSSKRESSTWTDSLNILVSVTPGEPVMQDCWPSLRKGLKECLLDESPGIVDRALKVHCKLLTSQVHNAVKEAYLNLLEAVAGFYMSKRLISKIPLKGEPMDVTKCENLVRILKVLTEFQQELPLLWVRYPERYIDDMIEATFNLLSINLGKRDNKIMSPLDLLALVDHQALWFKRWVHGQWGRSKVFLTMRSNSLVLMTAASFCIQYLEKCPGTIEGVSASVLSFSTVQYLRFVQYLNIVMTSICFSGGRKLFPINIQTKEELVTIQGLFQIFLRAFNDKSLKAVAMEISRQLQKFCCRDEVKCWIICDAGVVETLLLEVGQLDPNTERENKKLAKKCIPPMFLQSILQIFSSILSTQVGQNYVLLGRKRKASSKSNLTSVATKASEVLDLIYLVLENEDAGMEVRNEAIKICSLLLSSPLGIHICIQHPLVEKLIDLICREDAILSENIPFDDQLEAFEPLHINVQQSLPLLVAFLTTYRGIYILENKGRLTQLLEKVLPHLAKNGQLNTRILTCVCSSPLGSSVVGEYKLVCPYWDILCHLASVEEPGQQPPKEDDKEEVLMTAMAPLRALAASYHGSKLLFSDGGLLESLSDSLFSSDNLLEEVHFMALHILGSSMSVLDSVIYLETTLGYQEKLLAQQYAMSLDEGTSVIVDEKSVLRNHILVKSYLLGGTGERILPPAFIESPSTLLPHLFSSYPPPREYIPEKPLRSQHKKQNEVWRFLNDTRCGLHDSAWLNYCRKSVRSALVSGEDLKTWLVMDIMERALRVLVTSTDDLLIGSPLTNVSKKPTHSSAFSDSFMSTSEPRPPLRYIGSTPTESGNSESHLAAVELIIRYGSELQLLPSAGNFKENLLEILSFTQSRILCSYPERCDWFTMVVFLICGGSVEKCCSILSNLSGVLTGGVLWSCFSDSLSMTHELLPGEITMSGIIHNAQLVLSIENPTLFYAVQANEWWLWNMIGDWVRCIFLGVLPWQEVCNYVVIVLLHGPDFAVYFVVAFLRHMQNIILKYAGSPRCLTIIQTSTVTDWHAGEHLNFMEVLSRRHRRTILPSLTSFFYNLRHHYTSRQS</sequence>
<dbReference type="SUPFAM" id="SSF47923">
    <property type="entry name" value="Ypt/Rab-GAP domain of gyp1p"/>
    <property type="match status" value="1"/>
</dbReference>
<dbReference type="Proteomes" id="UP001381693">
    <property type="component" value="Unassembled WGS sequence"/>
</dbReference>
<organism evidence="4 5">
    <name type="scientific">Halocaridina rubra</name>
    <name type="common">Hawaiian red shrimp</name>
    <dbReference type="NCBI Taxonomy" id="373956"/>
    <lineage>
        <taxon>Eukaryota</taxon>
        <taxon>Metazoa</taxon>
        <taxon>Ecdysozoa</taxon>
        <taxon>Arthropoda</taxon>
        <taxon>Crustacea</taxon>
        <taxon>Multicrustacea</taxon>
        <taxon>Malacostraca</taxon>
        <taxon>Eumalacostraca</taxon>
        <taxon>Eucarida</taxon>
        <taxon>Decapoda</taxon>
        <taxon>Pleocyemata</taxon>
        <taxon>Caridea</taxon>
        <taxon>Atyoidea</taxon>
        <taxon>Atyidae</taxon>
        <taxon>Halocaridina</taxon>
    </lineage>
</organism>
<dbReference type="Pfam" id="PF23440">
    <property type="entry name" value="BROMI_C"/>
    <property type="match status" value="1"/>
</dbReference>
<comment type="caution">
    <text evidence="4">The sequence shown here is derived from an EMBL/GenBank/DDBJ whole genome shotgun (WGS) entry which is preliminary data.</text>
</comment>
<feature type="domain" description="BROMI N-terminal" evidence="2">
    <location>
        <begin position="16"/>
        <end position="132"/>
    </location>
</feature>
<evidence type="ECO:0000259" key="1">
    <source>
        <dbReference type="Pfam" id="PF14961"/>
    </source>
</evidence>
<feature type="domain" description="BROMI middle region" evidence="1">
    <location>
        <begin position="175"/>
        <end position="635"/>
    </location>
</feature>
<dbReference type="AlphaFoldDB" id="A0AAN8X5D9"/>
<dbReference type="InterPro" id="IPR055391">
    <property type="entry name" value="BROMI_N"/>
</dbReference>
<dbReference type="InterPro" id="IPR035969">
    <property type="entry name" value="Rab-GAP_TBC_sf"/>
</dbReference>
<dbReference type="Pfam" id="PF23431">
    <property type="entry name" value="BROMI_N"/>
    <property type="match status" value="1"/>
</dbReference>
<proteinExistence type="predicted"/>
<dbReference type="InterPro" id="IPR055392">
    <property type="entry name" value="BROMI_C"/>
</dbReference>
<keyword evidence="5" id="KW-1185">Reference proteome</keyword>
<gene>
    <name evidence="4" type="ORF">SK128_027436</name>
</gene>
<accession>A0AAN8X5D9</accession>
<evidence type="ECO:0000259" key="2">
    <source>
        <dbReference type="Pfam" id="PF23431"/>
    </source>
</evidence>
<evidence type="ECO:0008006" key="6">
    <source>
        <dbReference type="Google" id="ProtNLM"/>
    </source>
</evidence>
<dbReference type="SUPFAM" id="SSF48371">
    <property type="entry name" value="ARM repeat"/>
    <property type="match status" value="1"/>
</dbReference>
<dbReference type="InterPro" id="IPR032735">
    <property type="entry name" value="BROMI_M"/>
</dbReference>
<dbReference type="EMBL" id="JAXCGZ010013484">
    <property type="protein sequence ID" value="KAK7072440.1"/>
    <property type="molecule type" value="Genomic_DNA"/>
</dbReference>
<protein>
    <recommendedName>
        <fullName evidence="6">Protein broad-minded</fullName>
    </recommendedName>
</protein>
<evidence type="ECO:0000313" key="4">
    <source>
        <dbReference type="EMBL" id="KAK7072440.1"/>
    </source>
</evidence>
<evidence type="ECO:0000313" key="5">
    <source>
        <dbReference type="Proteomes" id="UP001381693"/>
    </source>
</evidence>
<reference evidence="4 5" key="1">
    <citation type="submission" date="2023-11" db="EMBL/GenBank/DDBJ databases">
        <title>Halocaridina rubra genome assembly.</title>
        <authorList>
            <person name="Smith C."/>
        </authorList>
    </citation>
    <scope>NUCLEOTIDE SEQUENCE [LARGE SCALE GENOMIC DNA]</scope>
    <source>
        <strain evidence="4">EP-1</strain>
        <tissue evidence="4">Whole</tissue>
    </source>
</reference>
<feature type="domain" description="BROMI C-terminal Rab TBC-like" evidence="3">
    <location>
        <begin position="804"/>
        <end position="1235"/>
    </location>
</feature>
<dbReference type="Pfam" id="PF14961">
    <property type="entry name" value="BROMI"/>
    <property type="match status" value="1"/>
</dbReference>
<name>A0AAN8X5D9_HALRR</name>
<dbReference type="Gene3D" id="1.10.472.80">
    <property type="entry name" value="Ypt/Rab-GAP domain of gyp1p, domain 3"/>
    <property type="match status" value="1"/>
</dbReference>